<dbReference type="PeptideAtlas" id="Q20881"/>
<feature type="region of interest" description="Disordered" evidence="1">
    <location>
        <begin position="108"/>
        <end position="307"/>
    </location>
</feature>
<sequence>MHVRSRTVFGIGVCILAFLLNGSDASIVRKAKLVRVIRDGTPFERYTEKGKVIPALPTDEEEVEDLNDPRIGHLDKDGGLSVPVDENGRVLKEFEYLMQPITIEIDIDEKESKKTPEDDTYNIPNAPQNGEQQDYKPYPNNQDLSPKAEFLPEGQETAGEEYDDVEKEPNESVPDVPGLPKLDYTDSGESDEDLKTDDAVDDGETNVDGGDEELKRTDIEVIIPSSKIELAISRDEVDESNKSADEVEKEVQTGNQDDGNSEQSSDLPKNRDRIDTDSAVEEVGEPEKNNDNVEEVNESGNVILDEDENIEDNVELARDFGKAIYENVMIKAKEIDEIETESEVQDSDVGDVDPNAINVESEIADSPEESVVDADNLDGVVLPDQTLTDEEIAKIADESLKPIQPADPETPSKPVVRGGRIGSGVQPDSATQHNILLQFITISLILLFV</sequence>
<dbReference type="PIR" id="T22775">
    <property type="entry name" value="T22775"/>
</dbReference>
<dbReference type="PhylomeDB" id="Q20881"/>
<dbReference type="Proteomes" id="UP000001940">
    <property type="component" value="Chromosome IV"/>
</dbReference>
<dbReference type="RefSeq" id="NP_501658.2">
    <property type="nucleotide sequence ID" value="NM_069257.3"/>
</dbReference>
<keyword evidence="2" id="KW-0732">Signal</keyword>
<accession>Q20881</accession>
<evidence type="ECO:0000313" key="5">
    <source>
        <dbReference type="WormBase" id="F56D5.6a"/>
    </source>
</evidence>
<reference evidence="3 4" key="1">
    <citation type="journal article" date="1998" name="Science">
        <title>Genome sequence of the nematode C. elegans: a platform for investigating biology.</title>
        <authorList>
            <consortium name="The C. elegans sequencing consortium"/>
            <person name="Sulson J.E."/>
            <person name="Waterston R."/>
        </authorList>
    </citation>
    <scope>NUCLEOTIDE SEQUENCE [LARGE SCALE GENOMIC DNA]</scope>
    <source>
        <strain evidence="3 4">Bristol N2</strain>
    </source>
</reference>
<feature type="signal peptide" evidence="2">
    <location>
        <begin position="1"/>
        <end position="25"/>
    </location>
</feature>
<name>Q20881_CAEEL</name>
<dbReference type="eggNOG" id="ENOG502R15N">
    <property type="taxonomic scope" value="Eukaryota"/>
</dbReference>
<gene>
    <name evidence="3" type="ORF">CELE_F56D5.6</name>
    <name evidence="3 5" type="ORF">F56D5.6</name>
</gene>
<feature type="chain" id="PRO_5004199078" evidence="2">
    <location>
        <begin position="26"/>
        <end position="449"/>
    </location>
</feature>
<keyword evidence="4" id="KW-1185">Reference proteome</keyword>
<evidence type="ECO:0000313" key="3">
    <source>
        <dbReference type="EMBL" id="CAA93500.3"/>
    </source>
</evidence>
<dbReference type="CTD" id="177773"/>
<dbReference type="AlphaFoldDB" id="Q20881"/>
<dbReference type="InParanoid" id="Q20881"/>
<dbReference type="SMR" id="Q20881"/>
<evidence type="ECO:0000256" key="1">
    <source>
        <dbReference type="SAM" id="MobiDB-lite"/>
    </source>
</evidence>
<dbReference type="GeneID" id="177773"/>
<dbReference type="OMA" id="QFFIVAM"/>
<dbReference type="OrthoDB" id="5877415at2759"/>
<feature type="region of interest" description="Disordered" evidence="1">
    <location>
        <begin position="399"/>
        <end position="425"/>
    </location>
</feature>
<evidence type="ECO:0000313" key="4">
    <source>
        <dbReference type="Proteomes" id="UP000001940"/>
    </source>
</evidence>
<dbReference type="AGR" id="WB:WBGene00010150"/>
<dbReference type="WormBase" id="F56D5.6a">
    <property type="protein sequence ID" value="CE33797"/>
    <property type="gene ID" value="WBGene00010150"/>
</dbReference>
<proteinExistence type="evidence at protein level"/>
<dbReference type="PaxDb" id="6239-F56D5.6a"/>
<evidence type="ECO:0007829" key="6">
    <source>
        <dbReference type="PeptideAtlas" id="Q20881"/>
    </source>
</evidence>
<feature type="compositionally biased region" description="Polar residues" evidence="1">
    <location>
        <begin position="122"/>
        <end position="132"/>
    </location>
</feature>
<protein>
    <submittedName>
        <fullName evidence="3">FK506-binding protein 5-like</fullName>
    </submittedName>
</protein>
<dbReference type="ExpressionAtlas" id="Q20881">
    <property type="expression patterns" value="baseline and differential"/>
</dbReference>
<organism evidence="3 4">
    <name type="scientific">Caenorhabditis elegans</name>
    <dbReference type="NCBI Taxonomy" id="6239"/>
    <lineage>
        <taxon>Eukaryota</taxon>
        <taxon>Metazoa</taxon>
        <taxon>Ecdysozoa</taxon>
        <taxon>Nematoda</taxon>
        <taxon>Chromadorea</taxon>
        <taxon>Rhabditida</taxon>
        <taxon>Rhabditina</taxon>
        <taxon>Rhabditomorpha</taxon>
        <taxon>Rhabditoidea</taxon>
        <taxon>Rhabditidae</taxon>
        <taxon>Peloderinae</taxon>
        <taxon>Caenorhabditis</taxon>
    </lineage>
</organism>
<feature type="compositionally biased region" description="Basic and acidic residues" evidence="1">
    <location>
        <begin position="232"/>
        <end position="251"/>
    </location>
</feature>
<evidence type="ECO:0000256" key="2">
    <source>
        <dbReference type="SAM" id="SignalP"/>
    </source>
</evidence>
<feature type="compositionally biased region" description="Polar residues" evidence="1">
    <location>
        <begin position="252"/>
        <end position="267"/>
    </location>
</feature>
<dbReference type="EMBL" id="BX284604">
    <property type="protein sequence ID" value="CAA93500.3"/>
    <property type="molecule type" value="Genomic_DNA"/>
</dbReference>
<feature type="compositionally biased region" description="Acidic residues" evidence="1">
    <location>
        <begin position="186"/>
        <end position="211"/>
    </location>
</feature>
<dbReference type="Bgee" id="WBGene00010150">
    <property type="expression patterns" value="Expressed in larva and 3 other cell types or tissues"/>
</dbReference>
<keyword evidence="6" id="KW-1267">Proteomics identification</keyword>
<dbReference type="UCSC" id="F56D5.6">
    <property type="organism name" value="c. elegans"/>
</dbReference>